<accession>A0ABQ9GFD0</accession>
<evidence type="ECO:0000313" key="3">
    <source>
        <dbReference type="Proteomes" id="UP001159363"/>
    </source>
</evidence>
<dbReference type="Proteomes" id="UP001159363">
    <property type="component" value="Chromosome 11"/>
</dbReference>
<name>A0ABQ9GFD0_9NEOP</name>
<evidence type="ECO:0000313" key="2">
    <source>
        <dbReference type="EMBL" id="KAJ8871101.1"/>
    </source>
</evidence>
<feature type="region of interest" description="Disordered" evidence="1">
    <location>
        <begin position="405"/>
        <end position="437"/>
    </location>
</feature>
<organism evidence="2 3">
    <name type="scientific">Dryococelus australis</name>
    <dbReference type="NCBI Taxonomy" id="614101"/>
    <lineage>
        <taxon>Eukaryota</taxon>
        <taxon>Metazoa</taxon>
        <taxon>Ecdysozoa</taxon>
        <taxon>Arthropoda</taxon>
        <taxon>Hexapoda</taxon>
        <taxon>Insecta</taxon>
        <taxon>Pterygota</taxon>
        <taxon>Neoptera</taxon>
        <taxon>Polyneoptera</taxon>
        <taxon>Phasmatodea</taxon>
        <taxon>Verophasmatodea</taxon>
        <taxon>Anareolatae</taxon>
        <taxon>Phasmatidae</taxon>
        <taxon>Eurycanthinae</taxon>
        <taxon>Dryococelus</taxon>
    </lineage>
</organism>
<dbReference type="EMBL" id="JARBHB010000012">
    <property type="protein sequence ID" value="KAJ8871101.1"/>
    <property type="molecule type" value="Genomic_DNA"/>
</dbReference>
<comment type="caution">
    <text evidence="2">The sequence shown here is derived from an EMBL/GenBank/DDBJ whole genome shotgun (WGS) entry which is preliminary data.</text>
</comment>
<proteinExistence type="predicted"/>
<sequence>MSRYDGATSTYCYTITLDMSVYVNESRESAHEPQTSSTESSAYCNLSCVLIDCCLTPGSYGIHKVFPCKSAIGSEAYRAGLIDCDPIAKSGEAGLRRRKGKEEGISSLPLVSLSSKSSRDTLSICQGDPFKEGGSSLGEIFQSLCTQADERKTITSPINPLVNQEPRSLSRDTSRTSFSQPLTMLKTEGEWLALHWITVAKWLACSPPTKALRVQYRAGSLWIFPCGKHAELCRRSTCFLGNLPFPPLFHSGAAPYSPQSPQSALKTSILGAVPISSLTHSSGSPPRSVGMIRSTLPRRGKCAVAPKRSVLVALPQLKLASLGLGAGCDLGVEWAQPSTAQPSPAGRGVPVTNNWRRRSNTLLLTLYLPEALLKFYSRRLMQAMFDPLTIPPQYTPSHLTCCRIDSNTEPPEPQTGGTPTDCAIEGRLTKSSGGPGSNPGLAILTTVFPKSLEEAVVVERLDCSPPTKANRVRSSAGSLPDIRNWESRRTMPLVGGFSRGSPISPAVLLHSHLISPSSTLKASLLRAAEIFPLHSNVCTIVAVNRERNEQVVLKQCSVPYMIVSSTAD</sequence>
<gene>
    <name evidence="2" type="ORF">PR048_027405</name>
</gene>
<protein>
    <submittedName>
        <fullName evidence="2">Uncharacterized protein</fullName>
    </submittedName>
</protein>
<reference evidence="2 3" key="1">
    <citation type="submission" date="2023-02" db="EMBL/GenBank/DDBJ databases">
        <title>LHISI_Scaffold_Assembly.</title>
        <authorList>
            <person name="Stuart O.P."/>
            <person name="Cleave R."/>
            <person name="Magrath M.J.L."/>
            <person name="Mikheyev A.S."/>
        </authorList>
    </citation>
    <scope>NUCLEOTIDE SEQUENCE [LARGE SCALE GENOMIC DNA]</scope>
    <source>
        <strain evidence="2">Daus_M_001</strain>
        <tissue evidence="2">Leg muscle</tissue>
    </source>
</reference>
<keyword evidence="3" id="KW-1185">Reference proteome</keyword>
<evidence type="ECO:0000256" key="1">
    <source>
        <dbReference type="SAM" id="MobiDB-lite"/>
    </source>
</evidence>